<keyword evidence="7" id="KW-0472">Membrane</keyword>
<evidence type="ECO:0000256" key="6">
    <source>
        <dbReference type="SAM" id="Coils"/>
    </source>
</evidence>
<keyword evidence="10" id="KW-1185">Reference proteome</keyword>
<keyword evidence="7" id="KW-0812">Transmembrane</keyword>
<evidence type="ECO:0000256" key="5">
    <source>
        <dbReference type="PIRNR" id="PIRNR038471"/>
    </source>
</evidence>
<dbReference type="PIRSF" id="PIRSF038471">
    <property type="entry name" value="MreC"/>
    <property type="match status" value="1"/>
</dbReference>
<dbReference type="RefSeq" id="WP_348712446.1">
    <property type="nucleotide sequence ID" value="NZ_CAXIXY010000005.1"/>
</dbReference>
<feature type="domain" description="Rod shape-determining protein MreC beta-barrel core" evidence="8">
    <location>
        <begin position="114"/>
        <end position="263"/>
    </location>
</feature>
<dbReference type="NCBIfam" id="NF010532">
    <property type="entry name" value="PRK13922.9-3"/>
    <property type="match status" value="1"/>
</dbReference>
<evidence type="ECO:0000313" key="9">
    <source>
        <dbReference type="EMBL" id="CAL2087976.1"/>
    </source>
</evidence>
<name>A0ABM9P2E3_9FLAO</name>
<evidence type="ECO:0000256" key="4">
    <source>
        <dbReference type="ARBA" id="ARBA00032089"/>
    </source>
</evidence>
<dbReference type="InterPro" id="IPR042175">
    <property type="entry name" value="Cell/Rod_MreC_2"/>
</dbReference>
<dbReference type="Proteomes" id="UP001497416">
    <property type="component" value="Unassembled WGS sequence"/>
</dbReference>
<feature type="coiled-coil region" evidence="6">
    <location>
        <begin position="60"/>
        <end position="87"/>
    </location>
</feature>
<protein>
    <recommendedName>
        <fullName evidence="2 5">Cell shape-determining protein MreC</fullName>
    </recommendedName>
    <alternativeName>
        <fullName evidence="4 5">Cell shape protein MreC</fullName>
    </alternativeName>
</protein>
<feature type="transmembrane region" description="Helical" evidence="7">
    <location>
        <begin position="13"/>
        <end position="29"/>
    </location>
</feature>
<reference evidence="9 10" key="1">
    <citation type="submission" date="2024-05" db="EMBL/GenBank/DDBJ databases">
        <authorList>
            <person name="Duchaud E."/>
        </authorList>
    </citation>
    <scope>NUCLEOTIDE SEQUENCE [LARGE SCALE GENOMIC DNA]</scope>
    <source>
        <strain evidence="9">Ena-SAMPLE-TAB-13-05-2024-13:56:06:370-140302</strain>
    </source>
</reference>
<dbReference type="InterPro" id="IPR007221">
    <property type="entry name" value="MreC"/>
</dbReference>
<sequence length="280" mass="31981">MQQLIYFIQKYKYVLYFLLLQFISLFLIINNHSYHRSKFISSANSITGGIYEKRKSVSDYLDLNIQNKSLAEENVKLKNEIAILRSQLDSTKQFTVIDTSLYHQQYKYIDGIITKNEYHKSYNYLTINRGKKDGVSSEMAVVNHTGIVGVTDAVSNSYARVRSILNRSNEINVRLKKSNASGNYYYGSLSWDTKSYQIVQLSDIPRQATINIGDTIVTSGRSAIFPEGILVGTVNNVDSRESSNSIAIKLFNDMSSLRNVYIINNFDKKEVRDLEQGINE</sequence>
<gene>
    <name evidence="9" type="ORF">T190607A01A_30055</name>
</gene>
<comment type="function">
    <text evidence="5">Involved in formation and maintenance of cell shape.</text>
</comment>
<keyword evidence="7" id="KW-1133">Transmembrane helix</keyword>
<dbReference type="PANTHER" id="PTHR34138:SF1">
    <property type="entry name" value="CELL SHAPE-DETERMINING PROTEIN MREC"/>
    <property type="match status" value="1"/>
</dbReference>
<organism evidence="9 10">
    <name type="scientific">Tenacibaculum platacis</name>
    <dbReference type="NCBI Taxonomy" id="3137852"/>
    <lineage>
        <taxon>Bacteria</taxon>
        <taxon>Pseudomonadati</taxon>
        <taxon>Bacteroidota</taxon>
        <taxon>Flavobacteriia</taxon>
        <taxon>Flavobacteriales</taxon>
        <taxon>Flavobacteriaceae</taxon>
        <taxon>Tenacibaculum</taxon>
    </lineage>
</organism>
<dbReference type="EMBL" id="CAXIXY010000005">
    <property type="protein sequence ID" value="CAL2087976.1"/>
    <property type="molecule type" value="Genomic_DNA"/>
</dbReference>
<comment type="caution">
    <text evidence="9">The sequence shown here is derived from an EMBL/GenBank/DDBJ whole genome shotgun (WGS) entry which is preliminary data.</text>
</comment>
<dbReference type="Gene3D" id="2.40.10.350">
    <property type="entry name" value="Rod shape-determining protein MreC, domain 2"/>
    <property type="match status" value="1"/>
</dbReference>
<evidence type="ECO:0000256" key="1">
    <source>
        <dbReference type="ARBA" id="ARBA00009369"/>
    </source>
</evidence>
<keyword evidence="6" id="KW-0175">Coiled coil</keyword>
<dbReference type="Pfam" id="PF04085">
    <property type="entry name" value="MreC"/>
    <property type="match status" value="1"/>
</dbReference>
<evidence type="ECO:0000256" key="2">
    <source>
        <dbReference type="ARBA" id="ARBA00013855"/>
    </source>
</evidence>
<evidence type="ECO:0000256" key="7">
    <source>
        <dbReference type="SAM" id="Phobius"/>
    </source>
</evidence>
<dbReference type="PANTHER" id="PTHR34138">
    <property type="entry name" value="CELL SHAPE-DETERMINING PROTEIN MREC"/>
    <property type="match status" value="1"/>
</dbReference>
<proteinExistence type="inferred from homology"/>
<evidence type="ECO:0000313" key="10">
    <source>
        <dbReference type="Proteomes" id="UP001497416"/>
    </source>
</evidence>
<dbReference type="Gene3D" id="2.40.10.340">
    <property type="entry name" value="Rod shape-determining protein MreC, domain 1"/>
    <property type="match status" value="1"/>
</dbReference>
<accession>A0ABM9P2E3</accession>
<dbReference type="InterPro" id="IPR055342">
    <property type="entry name" value="MreC_beta-barrel_core"/>
</dbReference>
<dbReference type="InterPro" id="IPR042177">
    <property type="entry name" value="Cell/Rod_1"/>
</dbReference>
<keyword evidence="3 5" id="KW-0133">Cell shape</keyword>
<evidence type="ECO:0000259" key="8">
    <source>
        <dbReference type="Pfam" id="PF04085"/>
    </source>
</evidence>
<comment type="similarity">
    <text evidence="1 5">Belongs to the MreC family.</text>
</comment>
<evidence type="ECO:0000256" key="3">
    <source>
        <dbReference type="ARBA" id="ARBA00022960"/>
    </source>
</evidence>